<dbReference type="AlphaFoldDB" id="A0A162GKH1"/>
<dbReference type="EMBL" id="LUKD01000001">
    <property type="protein sequence ID" value="KYG68375.1"/>
    <property type="molecule type" value="Genomic_DNA"/>
</dbReference>
<keyword evidence="1" id="KW-0472">Membrane</keyword>
<proteinExistence type="predicted"/>
<evidence type="ECO:0000256" key="1">
    <source>
        <dbReference type="SAM" id="Phobius"/>
    </source>
</evidence>
<evidence type="ECO:0000313" key="3">
    <source>
        <dbReference type="Proteomes" id="UP000075799"/>
    </source>
</evidence>
<dbReference type="Proteomes" id="UP000075799">
    <property type="component" value="Unassembled WGS sequence"/>
</dbReference>
<evidence type="ECO:0000313" key="2">
    <source>
        <dbReference type="EMBL" id="KYG68375.1"/>
    </source>
</evidence>
<gene>
    <name evidence="2" type="ORF">AZI87_03755</name>
</gene>
<accession>A0A162GKH1</accession>
<keyword evidence="1" id="KW-0812">Transmembrane</keyword>
<reference evidence="2 3" key="1">
    <citation type="submission" date="2016-03" db="EMBL/GenBank/DDBJ databases">
        <authorList>
            <person name="Ploux O."/>
        </authorList>
    </citation>
    <scope>NUCLEOTIDE SEQUENCE [LARGE SCALE GENOMIC DNA]</scope>
    <source>
        <strain evidence="2 3">EC13</strain>
    </source>
</reference>
<dbReference type="RefSeq" id="WP_063205072.1">
    <property type="nucleotide sequence ID" value="NZ_LUKD01000001.1"/>
</dbReference>
<keyword evidence="1" id="KW-1133">Transmembrane helix</keyword>
<organism evidence="2 3">
    <name type="scientific">Bdellovibrio bacteriovorus</name>
    <dbReference type="NCBI Taxonomy" id="959"/>
    <lineage>
        <taxon>Bacteria</taxon>
        <taxon>Pseudomonadati</taxon>
        <taxon>Bdellovibrionota</taxon>
        <taxon>Bdellovibrionia</taxon>
        <taxon>Bdellovibrionales</taxon>
        <taxon>Pseudobdellovibrionaceae</taxon>
        <taxon>Bdellovibrio</taxon>
    </lineage>
</organism>
<protein>
    <submittedName>
        <fullName evidence="2">Uncharacterized protein</fullName>
    </submittedName>
</protein>
<dbReference type="OrthoDB" id="9817101at2"/>
<feature type="transmembrane region" description="Helical" evidence="1">
    <location>
        <begin position="6"/>
        <end position="28"/>
    </location>
</feature>
<name>A0A162GKH1_BDEBC</name>
<comment type="caution">
    <text evidence="2">The sequence shown here is derived from an EMBL/GenBank/DDBJ whole genome shotgun (WGS) entry which is preliminary data.</text>
</comment>
<sequence length="432" mass="47663">MKLNHSGAGILPMVAGISVISVLSVAAMSQMGLDIFRRSSYAYSEWETNLGNQKALGLGGYFVAHNLVLCREDGWEDLGSNKKKCRWGGGYHTPRIPESKYNIKSVRHEDDVLVLVVENKDENKKVYTTELKMDLVDWSKQSSFRSLVGEIPFINSLSDDDRFMVVMTAVTQFMGTDGRAKEVSKSGAIRRPIGTPDVQVISNTGRESCIFECEAGSVLTNNPECRGPLGAPQDGASAMIGVRITNLGPGAIYKLKYERTTTYNSEIYPNREKDVMLVDAMGKQEVFMPGEKLNAEVERKCYSPVRVFQTQRVSREVEGDSASSSTSTSVTVASSFKSLSYEKFDISVSRYSPMEATKPTFRNTYNPYVASTFVKNPTLSVIEPKRLGVQLPEIEVTSPQESVTETTTVTTMVVRPRPVEVLQSNGDGDGDN</sequence>